<dbReference type="Proteomes" id="UP000672657">
    <property type="component" value="Unassembled WGS sequence"/>
</dbReference>
<dbReference type="SUPFAM" id="SSF103039">
    <property type="entry name" value="CheC-like"/>
    <property type="match status" value="1"/>
</dbReference>
<evidence type="ECO:0000313" key="3">
    <source>
        <dbReference type="EMBL" id="CAG2144668.1"/>
    </source>
</evidence>
<name>A0ABN7Q292_9BURK</name>
<dbReference type="EMBL" id="CAJPVI010000014">
    <property type="protein sequence ID" value="CAG2144668.1"/>
    <property type="molecule type" value="Genomic_DNA"/>
</dbReference>
<dbReference type="Pfam" id="PF04509">
    <property type="entry name" value="CheC"/>
    <property type="match status" value="1"/>
</dbReference>
<comment type="caution">
    <text evidence="3">The sequence shown here is derived from an EMBL/GenBank/DDBJ whole genome shotgun (WGS) entry which is preliminary data.</text>
</comment>
<dbReference type="InterPro" id="IPR028976">
    <property type="entry name" value="CheC-like_sf"/>
</dbReference>
<gene>
    <name evidence="3" type="ORF">LMG26411_02603</name>
</gene>
<feature type="domain" description="CheC-like protein" evidence="2">
    <location>
        <begin position="10"/>
        <end position="43"/>
    </location>
</feature>
<reference evidence="3 4" key="1">
    <citation type="submission" date="2021-03" db="EMBL/GenBank/DDBJ databases">
        <authorList>
            <person name="Peeters C."/>
        </authorList>
    </citation>
    <scope>NUCLEOTIDE SEQUENCE [LARGE SCALE GENOMIC DNA]</scope>
    <source>
        <strain evidence="3 4">LMG 26411</strain>
    </source>
</reference>
<accession>A0ABN7Q292</accession>
<dbReference type="CDD" id="cd17910">
    <property type="entry name" value="CheC_ClassII"/>
    <property type="match status" value="1"/>
</dbReference>
<evidence type="ECO:0000313" key="4">
    <source>
        <dbReference type="Proteomes" id="UP000672657"/>
    </source>
</evidence>
<organism evidence="3 4">
    <name type="scientific">Cupriavidus numazuensis</name>
    <dbReference type="NCBI Taxonomy" id="221992"/>
    <lineage>
        <taxon>Bacteria</taxon>
        <taxon>Pseudomonadati</taxon>
        <taxon>Pseudomonadota</taxon>
        <taxon>Betaproteobacteria</taxon>
        <taxon>Burkholderiales</taxon>
        <taxon>Burkholderiaceae</taxon>
        <taxon>Cupriavidus</taxon>
    </lineage>
</organism>
<keyword evidence="1" id="KW-0145">Chemotaxis</keyword>
<dbReference type="Gene3D" id="3.40.1550.10">
    <property type="entry name" value="CheC-like"/>
    <property type="match status" value="1"/>
</dbReference>
<protein>
    <recommendedName>
        <fullName evidence="2">CheC-like protein domain-containing protein</fullName>
    </recommendedName>
</protein>
<dbReference type="InterPro" id="IPR007597">
    <property type="entry name" value="CheC"/>
</dbReference>
<evidence type="ECO:0000256" key="1">
    <source>
        <dbReference type="ARBA" id="ARBA00022500"/>
    </source>
</evidence>
<dbReference type="RefSeq" id="WP_211953678.1">
    <property type="nucleotide sequence ID" value="NZ_CAJPVI010000014.1"/>
</dbReference>
<keyword evidence="4" id="KW-1185">Reference proteome</keyword>
<proteinExistence type="predicted"/>
<sequence>MPDRVLNEDQRDALQEIANLAIGQAATRLARLLDRFVELSVPRMRTVSARETAQVFRDMTGIHDGASIVRQGFRSDIKGEALVICPGGSIEELCHVVKEAHSGEEEEPVTKEELVFDIANILTGACVSSILDQLGHTPVYSAPSLVGAAVSLDDVFRPSVQSWEIALLLEVNLALEGHSFRVHLVTLLTESSVSHMCTALDAMLAAL</sequence>
<evidence type="ECO:0000259" key="2">
    <source>
        <dbReference type="Pfam" id="PF04509"/>
    </source>
</evidence>